<keyword evidence="8" id="KW-1185">Reference proteome</keyword>
<gene>
    <name evidence="7" type="ORF">LOTGIDRAFT_76863</name>
</gene>
<dbReference type="GO" id="GO:0007166">
    <property type="term" value="P:cell surface receptor signaling pathway"/>
    <property type="evidence" value="ECO:0007669"/>
    <property type="project" value="TreeGrafter"/>
</dbReference>
<feature type="non-terminal residue" evidence="7">
    <location>
        <position position="1"/>
    </location>
</feature>
<accession>V3ZFS7</accession>
<feature type="domain" description="LRRCT" evidence="6">
    <location>
        <begin position="127"/>
        <end position="180"/>
    </location>
</feature>
<dbReference type="InterPro" id="IPR000483">
    <property type="entry name" value="Cys-rich_flank_reg_C"/>
</dbReference>
<comment type="similarity">
    <text evidence="1">Belongs to the G-protein coupled receptor 2 family. Adhesion G-protein coupled receptor (ADGR) subfamily.</text>
</comment>
<keyword evidence="2" id="KW-0433">Leucine-rich repeat</keyword>
<keyword evidence="3" id="KW-0732">Signal</keyword>
<dbReference type="RefSeq" id="XP_009059111.1">
    <property type="nucleotide sequence ID" value="XM_009060863.1"/>
</dbReference>
<dbReference type="AlphaFoldDB" id="V3ZFS7"/>
<dbReference type="OrthoDB" id="6106327at2759"/>
<organism evidence="7 8">
    <name type="scientific">Lottia gigantea</name>
    <name type="common">Giant owl limpet</name>
    <dbReference type="NCBI Taxonomy" id="225164"/>
    <lineage>
        <taxon>Eukaryota</taxon>
        <taxon>Metazoa</taxon>
        <taxon>Spiralia</taxon>
        <taxon>Lophotrochozoa</taxon>
        <taxon>Mollusca</taxon>
        <taxon>Gastropoda</taxon>
        <taxon>Patellogastropoda</taxon>
        <taxon>Lottioidea</taxon>
        <taxon>Lottiidae</taxon>
        <taxon>Lottia</taxon>
    </lineage>
</organism>
<evidence type="ECO:0000313" key="7">
    <source>
        <dbReference type="EMBL" id="ESO90038.1"/>
    </source>
</evidence>
<dbReference type="Gene3D" id="3.80.10.10">
    <property type="entry name" value="Ribonuclease Inhibitor"/>
    <property type="match status" value="2"/>
</dbReference>
<keyword evidence="4" id="KW-0677">Repeat</keyword>
<dbReference type="InterPro" id="IPR003591">
    <property type="entry name" value="Leu-rich_rpt_typical-subtyp"/>
</dbReference>
<evidence type="ECO:0000313" key="8">
    <source>
        <dbReference type="Proteomes" id="UP000030746"/>
    </source>
</evidence>
<evidence type="ECO:0000256" key="1">
    <source>
        <dbReference type="ARBA" id="ARBA00007343"/>
    </source>
</evidence>
<dbReference type="InterPro" id="IPR001611">
    <property type="entry name" value="Leu-rich_rpt"/>
</dbReference>
<dbReference type="SMART" id="SM00082">
    <property type="entry name" value="LRRCT"/>
    <property type="match status" value="1"/>
</dbReference>
<dbReference type="SUPFAM" id="SSF52058">
    <property type="entry name" value="L domain-like"/>
    <property type="match status" value="1"/>
</dbReference>
<evidence type="ECO:0000256" key="5">
    <source>
        <dbReference type="ARBA" id="ARBA00023170"/>
    </source>
</evidence>
<dbReference type="InterPro" id="IPR051963">
    <property type="entry name" value="Adhesion_GPCR_A"/>
</dbReference>
<dbReference type="HOGENOM" id="CLU_1444382_0_0_1"/>
<dbReference type="Pfam" id="PF13855">
    <property type="entry name" value="LRR_8"/>
    <property type="match status" value="1"/>
</dbReference>
<dbReference type="PANTHER" id="PTHR45930:SF4">
    <property type="entry name" value="ADHESION G PROTEIN-COUPLED RECEPTOR A3"/>
    <property type="match status" value="1"/>
</dbReference>
<dbReference type="KEGG" id="lgi:LOTGIDRAFT_76863"/>
<dbReference type="PROSITE" id="PS51450">
    <property type="entry name" value="LRR"/>
    <property type="match status" value="1"/>
</dbReference>
<protein>
    <recommendedName>
        <fullName evidence="6">LRRCT domain-containing protein</fullName>
    </recommendedName>
</protein>
<dbReference type="GeneID" id="20252243"/>
<evidence type="ECO:0000256" key="4">
    <source>
        <dbReference type="ARBA" id="ARBA00022737"/>
    </source>
</evidence>
<dbReference type="InterPro" id="IPR032675">
    <property type="entry name" value="LRR_dom_sf"/>
</dbReference>
<dbReference type="OMA" id="SERHYSI"/>
<dbReference type="SMART" id="SM00369">
    <property type="entry name" value="LRR_TYP"/>
    <property type="match status" value="2"/>
</dbReference>
<dbReference type="Proteomes" id="UP000030746">
    <property type="component" value="Unassembled WGS sequence"/>
</dbReference>
<name>V3ZFS7_LOTGI</name>
<feature type="non-terminal residue" evidence="7">
    <location>
        <position position="188"/>
    </location>
</feature>
<reference evidence="7 8" key="1">
    <citation type="journal article" date="2013" name="Nature">
        <title>Insights into bilaterian evolution from three spiralian genomes.</title>
        <authorList>
            <person name="Simakov O."/>
            <person name="Marletaz F."/>
            <person name="Cho S.J."/>
            <person name="Edsinger-Gonzales E."/>
            <person name="Havlak P."/>
            <person name="Hellsten U."/>
            <person name="Kuo D.H."/>
            <person name="Larsson T."/>
            <person name="Lv J."/>
            <person name="Arendt D."/>
            <person name="Savage R."/>
            <person name="Osoegawa K."/>
            <person name="de Jong P."/>
            <person name="Grimwood J."/>
            <person name="Chapman J.A."/>
            <person name="Shapiro H."/>
            <person name="Aerts A."/>
            <person name="Otillar R.P."/>
            <person name="Terry A.Y."/>
            <person name="Boore J.L."/>
            <person name="Grigoriev I.V."/>
            <person name="Lindberg D.R."/>
            <person name="Seaver E.C."/>
            <person name="Weisblat D.A."/>
            <person name="Putnam N.H."/>
            <person name="Rokhsar D.S."/>
        </authorList>
    </citation>
    <scope>NUCLEOTIDE SEQUENCE [LARGE SCALE GENOMIC DNA]</scope>
</reference>
<evidence type="ECO:0000256" key="2">
    <source>
        <dbReference type="ARBA" id="ARBA00022614"/>
    </source>
</evidence>
<evidence type="ECO:0000259" key="6">
    <source>
        <dbReference type="SMART" id="SM00082"/>
    </source>
</evidence>
<dbReference type="PANTHER" id="PTHR45930">
    <property type="entry name" value="G-PROTEIN COUPLED RECEPTOR 124-LIKE PROTEIN"/>
    <property type="match status" value="1"/>
</dbReference>
<keyword evidence="5" id="KW-0675">Receptor</keyword>
<evidence type="ECO:0000256" key="3">
    <source>
        <dbReference type="ARBA" id="ARBA00022729"/>
    </source>
</evidence>
<dbReference type="CTD" id="20252243"/>
<dbReference type="GO" id="GO:0005886">
    <property type="term" value="C:plasma membrane"/>
    <property type="evidence" value="ECO:0007669"/>
    <property type="project" value="TreeGrafter"/>
</dbReference>
<sequence>LERNKINKLRKKSLKGTEKFLQVLKLSGNPLKSIENGTFAKHESIKQLYLDDTNLGENIQKASLHGLEKIRQIDLSLNKISLIENEAFRGLEITFQSIDISSNQISTMSKCIFERFPHLNGMRLGNNPLQCDCRLVWLYNWLKLHHPDFSRSMLDWVCAGPAHIKQKPFRLLQLNDFGCTNRTENETC</sequence>
<proteinExistence type="inferred from homology"/>
<dbReference type="EMBL" id="KB202481">
    <property type="protein sequence ID" value="ESO90038.1"/>
    <property type="molecule type" value="Genomic_DNA"/>
</dbReference>
<dbReference type="STRING" id="225164.V3ZFS7"/>